<name>A0ABV8XS81_9DEIO</name>
<reference evidence="9" key="1">
    <citation type="journal article" date="2019" name="Int. J. Syst. Evol. Microbiol.">
        <title>The Global Catalogue of Microorganisms (GCM) 10K type strain sequencing project: providing services to taxonomists for standard genome sequencing and annotation.</title>
        <authorList>
            <consortium name="The Broad Institute Genomics Platform"/>
            <consortium name="The Broad Institute Genome Sequencing Center for Infectious Disease"/>
            <person name="Wu L."/>
            <person name="Ma J."/>
        </authorList>
    </citation>
    <scope>NUCLEOTIDE SEQUENCE [LARGE SCALE GENOMIC DNA]</scope>
    <source>
        <strain evidence="9">CCUG 56029</strain>
    </source>
</reference>
<organism evidence="8 9">
    <name type="scientific">Deinococcus navajonensis</name>
    <dbReference type="NCBI Taxonomy" id="309884"/>
    <lineage>
        <taxon>Bacteria</taxon>
        <taxon>Thermotogati</taxon>
        <taxon>Deinococcota</taxon>
        <taxon>Deinococci</taxon>
        <taxon>Deinococcales</taxon>
        <taxon>Deinococcaceae</taxon>
        <taxon>Deinococcus</taxon>
    </lineage>
</organism>
<feature type="domain" description="DUF559" evidence="7">
    <location>
        <begin position="80"/>
        <end position="117"/>
    </location>
</feature>
<dbReference type="Gene3D" id="3.40.960.10">
    <property type="entry name" value="VSR Endonuclease"/>
    <property type="match status" value="1"/>
</dbReference>
<dbReference type="EMBL" id="JBHSEH010000018">
    <property type="protein sequence ID" value="MFC4427175.1"/>
    <property type="molecule type" value="Genomic_DNA"/>
</dbReference>
<dbReference type="InterPro" id="IPR007569">
    <property type="entry name" value="DUF559"/>
</dbReference>
<dbReference type="SUPFAM" id="SSF52980">
    <property type="entry name" value="Restriction endonuclease-like"/>
    <property type="match status" value="1"/>
</dbReference>
<dbReference type="Pfam" id="PF04480">
    <property type="entry name" value="DUF559"/>
    <property type="match status" value="1"/>
</dbReference>
<gene>
    <name evidence="8" type="ORF">ACFOZ9_13240</name>
</gene>
<proteinExistence type="inferred from homology"/>
<keyword evidence="1" id="KW-0540">Nuclease</keyword>
<evidence type="ECO:0000256" key="3">
    <source>
        <dbReference type="ARBA" id="ARBA00022763"/>
    </source>
</evidence>
<keyword evidence="3" id="KW-0227">DNA damage</keyword>
<sequence>MPNSPSKNTRPELLLRRALWQAGLRYRLHVRTPHGRPDVVFLGARVAVFIDGCFWHGCPEHYVRPRSNNAFWAQKLLQNFERDHRQTVALEHDGWTVVRVWEHEVHEQLAIIVERVRGVLTEGSGALEPSMHVSEVEVLDETGTLERRVLRNVRDPEQTEVVIRQRTTRKWTRTPRKL</sequence>
<dbReference type="InterPro" id="IPR004603">
    <property type="entry name" value="DNA_mismatch_endonuc_vsr"/>
</dbReference>
<evidence type="ECO:0000256" key="5">
    <source>
        <dbReference type="ARBA" id="ARBA00023204"/>
    </source>
</evidence>
<dbReference type="GO" id="GO:0004519">
    <property type="term" value="F:endonuclease activity"/>
    <property type="evidence" value="ECO:0007669"/>
    <property type="project" value="UniProtKB-KW"/>
</dbReference>
<evidence type="ECO:0000256" key="2">
    <source>
        <dbReference type="ARBA" id="ARBA00022759"/>
    </source>
</evidence>
<accession>A0ABV8XS81</accession>
<comment type="caution">
    <text evidence="8">The sequence shown here is derived from an EMBL/GenBank/DDBJ whole genome shotgun (WGS) entry which is preliminary data.</text>
</comment>
<evidence type="ECO:0000313" key="9">
    <source>
        <dbReference type="Proteomes" id="UP001595998"/>
    </source>
</evidence>
<dbReference type="CDD" id="cd00221">
    <property type="entry name" value="Vsr"/>
    <property type="match status" value="1"/>
</dbReference>
<keyword evidence="2 8" id="KW-0255">Endonuclease</keyword>
<keyword evidence="9" id="KW-1185">Reference proteome</keyword>
<dbReference type="RefSeq" id="WP_380040400.1">
    <property type="nucleotide sequence ID" value="NZ_JBHSEH010000018.1"/>
</dbReference>
<keyword evidence="4" id="KW-0378">Hydrolase</keyword>
<keyword evidence="5" id="KW-0234">DNA repair</keyword>
<dbReference type="Proteomes" id="UP001595998">
    <property type="component" value="Unassembled WGS sequence"/>
</dbReference>
<evidence type="ECO:0000259" key="7">
    <source>
        <dbReference type="Pfam" id="PF04480"/>
    </source>
</evidence>
<evidence type="ECO:0000313" key="8">
    <source>
        <dbReference type="EMBL" id="MFC4427175.1"/>
    </source>
</evidence>
<evidence type="ECO:0000256" key="6">
    <source>
        <dbReference type="ARBA" id="ARBA00029466"/>
    </source>
</evidence>
<protein>
    <submittedName>
        <fullName evidence="8">Very short patch repair endonuclease</fullName>
    </submittedName>
</protein>
<dbReference type="Pfam" id="PF03852">
    <property type="entry name" value="Vsr"/>
    <property type="match status" value="1"/>
</dbReference>
<dbReference type="InterPro" id="IPR011335">
    <property type="entry name" value="Restrct_endonuc-II-like"/>
</dbReference>
<evidence type="ECO:0000256" key="4">
    <source>
        <dbReference type="ARBA" id="ARBA00022801"/>
    </source>
</evidence>
<dbReference type="NCBIfam" id="TIGR00632">
    <property type="entry name" value="vsr"/>
    <property type="match status" value="1"/>
</dbReference>
<evidence type="ECO:0000256" key="1">
    <source>
        <dbReference type="ARBA" id="ARBA00022722"/>
    </source>
</evidence>
<comment type="similarity">
    <text evidence="6">Belongs to the Vsr family.</text>
</comment>